<protein>
    <recommendedName>
        <fullName evidence="8">Dolichyl-diphosphooligosaccharide--protein glycosyltransferase subunit WBP1</fullName>
        <shortName evidence="8">Oligosaccharyl transferase subunit WBP1</shortName>
    </recommendedName>
</protein>
<comment type="subcellular location">
    <subcellularLocation>
        <location evidence="8">Endoplasmic reticulum membrane</location>
        <topology evidence="8">Single-pass type I membrane protein</topology>
    </subcellularLocation>
    <subcellularLocation>
        <location evidence="1">Membrane</location>
        <topology evidence="1">Single-pass type I membrane protein</topology>
    </subcellularLocation>
</comment>
<evidence type="ECO:0000256" key="8">
    <source>
        <dbReference type="RuleBase" id="RU361142"/>
    </source>
</evidence>
<evidence type="ECO:0000259" key="9">
    <source>
        <dbReference type="Pfam" id="PF03345"/>
    </source>
</evidence>
<accession>A0A2T2ZU73</accession>
<evidence type="ECO:0000313" key="12">
    <source>
        <dbReference type="Proteomes" id="UP000241462"/>
    </source>
</evidence>
<dbReference type="OrthoDB" id="29105at2759"/>
<comment type="function">
    <text evidence="8">Subunit of the oligosaccharyl transferase (OST) complex that catalyzes the initial transfer of a defined glycan (Glc(3)Man(9)GlcNAc(2) in eukaryotes) from the lipid carrier dolichol-pyrophosphate to an asparagine residue within an Asn-X-Ser/Thr consensus motif in nascent polypeptide chains, the first step in protein N-glycosylation. N-glycosylation occurs cotranslationally and the complex associates with the Sec61 complex at the channel-forming translocon complex that mediates protein translocation across the endoplasmic reticulum (ER).</text>
</comment>
<keyword evidence="8" id="KW-0732">Signal</keyword>
<dbReference type="PANTHER" id="PTHR10830">
    <property type="entry name" value="DOLICHYL-DIPHOSPHOOLIGOSACCHARIDE--PROTEIN GLYCOSYLTRANSFERASE 48 KDA SUBUNIT"/>
    <property type="match status" value="1"/>
</dbReference>
<keyword evidence="6 8" id="KW-1133">Transmembrane helix</keyword>
<feature type="transmembrane region" description="Helical" evidence="8">
    <location>
        <begin position="424"/>
        <end position="447"/>
    </location>
</feature>
<dbReference type="InParanoid" id="A0A2T2ZU73"/>
<keyword evidence="12" id="KW-1185">Reference proteome</keyword>
<feature type="signal peptide" evidence="8">
    <location>
        <begin position="1"/>
        <end position="18"/>
    </location>
</feature>
<feature type="domain" description="OST48 middle" evidence="10">
    <location>
        <begin position="306"/>
        <end position="448"/>
    </location>
</feature>
<dbReference type="EMBL" id="KZ678685">
    <property type="protein sequence ID" value="PSR76924.1"/>
    <property type="molecule type" value="Genomic_DNA"/>
</dbReference>
<name>A0A2T2ZU73_9PEZI</name>
<dbReference type="GO" id="GO:0008250">
    <property type="term" value="C:oligosaccharyltransferase complex"/>
    <property type="evidence" value="ECO:0007669"/>
    <property type="project" value="TreeGrafter"/>
</dbReference>
<feature type="chain" id="PRO_5015370505" description="Dolichyl-diphosphooligosaccharide--protein glycosyltransferase subunit WBP1" evidence="8">
    <location>
        <begin position="19"/>
        <end position="461"/>
    </location>
</feature>
<evidence type="ECO:0000256" key="7">
    <source>
        <dbReference type="ARBA" id="ARBA00023136"/>
    </source>
</evidence>
<evidence type="ECO:0000256" key="3">
    <source>
        <dbReference type="ARBA" id="ARBA00008743"/>
    </source>
</evidence>
<evidence type="ECO:0000256" key="2">
    <source>
        <dbReference type="ARBA" id="ARBA00004922"/>
    </source>
</evidence>
<keyword evidence="4 8" id="KW-0812">Transmembrane</keyword>
<dbReference type="PANTHER" id="PTHR10830:SF0">
    <property type="entry name" value="DOLICHYL-DIPHOSPHOOLIGOSACCHARIDE--PROTEIN GLYCOSYLTRANSFERASE 48 KDA SUBUNIT"/>
    <property type="match status" value="1"/>
</dbReference>
<keyword evidence="5 8" id="KW-0256">Endoplasmic reticulum</keyword>
<evidence type="ECO:0000256" key="4">
    <source>
        <dbReference type="ARBA" id="ARBA00022692"/>
    </source>
</evidence>
<feature type="domain" description="OST48 N-terminal" evidence="9">
    <location>
        <begin position="25"/>
        <end position="285"/>
    </location>
</feature>
<comment type="pathway">
    <text evidence="2 8">Protein modification; protein glycosylation.</text>
</comment>
<keyword evidence="11" id="KW-0808">Transferase</keyword>
<comment type="similarity">
    <text evidence="3 8">Belongs to the DDOST 48 kDa subunit family.</text>
</comment>
<evidence type="ECO:0000256" key="5">
    <source>
        <dbReference type="ARBA" id="ARBA00022824"/>
    </source>
</evidence>
<evidence type="ECO:0000256" key="6">
    <source>
        <dbReference type="ARBA" id="ARBA00022989"/>
    </source>
</evidence>
<dbReference type="Pfam" id="PF03345">
    <property type="entry name" value="OST48_N"/>
    <property type="match status" value="1"/>
</dbReference>
<evidence type="ECO:0000259" key="10">
    <source>
        <dbReference type="Pfam" id="PF23358"/>
    </source>
</evidence>
<dbReference type="FunCoup" id="A0A2T2ZU73">
    <property type="interactions" value="1020"/>
</dbReference>
<dbReference type="Pfam" id="PF23358">
    <property type="entry name" value="OST48_MD"/>
    <property type="match status" value="1"/>
</dbReference>
<dbReference type="GO" id="GO:0016740">
    <property type="term" value="F:transferase activity"/>
    <property type="evidence" value="ECO:0007669"/>
    <property type="project" value="UniProtKB-KW"/>
</dbReference>
<evidence type="ECO:0000256" key="1">
    <source>
        <dbReference type="ARBA" id="ARBA00004479"/>
    </source>
</evidence>
<dbReference type="UniPathway" id="UPA00378"/>
<sequence length="461" mass="51792">MKVVLSCLLLFLAAVAQALSATGNRLLSIWEDLDDQKSYTKFLGDLESRGYQISHASPKQDNLKLEHLGERNYDHIVFFPIKSKGLGPNLTAKQLLDFMKTGGNILVALSSTQAVPTALNSALLELDIHLPAERTGLVVDHFSYDVSSAADKHDVLLLQTPPQYKPGTKNYFGSDNKNDVIAFPRAVGHILGDGAQLTPVVKAPRTAYLYNEKEQSEVVDEVFASGEQLALVSVFQARNSARFLVIGSAETLQDKWIDAKVQRPGEKESVKTWNGEFAKRISGWTFHEIGHLRVNSVEHQSALLGNVSNPGIYRVTSEATYSISISEWAWDRWVSFEVPAEDELQLEFSMLSPFQRLELQRQKSTSTEEGLYSVTFMIPDHHGVFNFLTNYKRPFLTNVEEKRTVTVRHLAHDEFDASYEIHAAWPYLTSIAVTCCGWLLFVALWLFNKPQKQADVTKKTQ</sequence>
<comment type="subunit">
    <text evidence="8">Component of the oligosaccharyltransferase (OST) complex.</text>
</comment>
<dbReference type="AlphaFoldDB" id="A0A2T2ZU73"/>
<dbReference type="InterPro" id="IPR055459">
    <property type="entry name" value="OST48_MD"/>
</dbReference>
<dbReference type="InterPro" id="IPR055457">
    <property type="entry name" value="OST48_N"/>
</dbReference>
<evidence type="ECO:0000313" key="11">
    <source>
        <dbReference type="EMBL" id="PSR76924.1"/>
    </source>
</evidence>
<organism evidence="11 12">
    <name type="scientific">Coniella lustricola</name>
    <dbReference type="NCBI Taxonomy" id="2025994"/>
    <lineage>
        <taxon>Eukaryota</taxon>
        <taxon>Fungi</taxon>
        <taxon>Dikarya</taxon>
        <taxon>Ascomycota</taxon>
        <taxon>Pezizomycotina</taxon>
        <taxon>Sordariomycetes</taxon>
        <taxon>Sordariomycetidae</taxon>
        <taxon>Diaporthales</taxon>
        <taxon>Schizoparmaceae</taxon>
        <taxon>Coniella</taxon>
    </lineage>
</organism>
<reference evidence="11 12" key="1">
    <citation type="journal article" date="2018" name="Mycol. Prog.">
        <title>Coniella lustricola, a new species from submerged detritus.</title>
        <authorList>
            <person name="Raudabaugh D.B."/>
            <person name="Iturriaga T."/>
            <person name="Carver A."/>
            <person name="Mondo S."/>
            <person name="Pangilinan J."/>
            <person name="Lipzen A."/>
            <person name="He G."/>
            <person name="Amirebrahimi M."/>
            <person name="Grigoriev I.V."/>
            <person name="Miller A.N."/>
        </authorList>
    </citation>
    <scope>NUCLEOTIDE SEQUENCE [LARGE SCALE GENOMIC DNA]</scope>
    <source>
        <strain evidence="11 12">B22-T-1</strain>
    </source>
</reference>
<dbReference type="Proteomes" id="UP000241462">
    <property type="component" value="Unassembled WGS sequence"/>
</dbReference>
<dbReference type="GO" id="GO:0018279">
    <property type="term" value="P:protein N-linked glycosylation via asparagine"/>
    <property type="evidence" value="ECO:0007669"/>
    <property type="project" value="UniProtKB-UniRule"/>
</dbReference>
<keyword evidence="7 8" id="KW-0472">Membrane</keyword>
<dbReference type="InterPro" id="IPR005013">
    <property type="entry name" value="DDOST_48_kDa_subunit"/>
</dbReference>
<gene>
    <name evidence="11" type="ORF">BD289DRAFT_418076</name>
</gene>
<dbReference type="STRING" id="2025994.A0A2T2ZU73"/>
<proteinExistence type="inferred from homology"/>